<reference evidence="1 2" key="1">
    <citation type="submission" date="2016-11" db="EMBL/GenBank/DDBJ databases">
        <authorList>
            <person name="Jaros S."/>
            <person name="Januszkiewicz K."/>
            <person name="Wedrychowicz H."/>
        </authorList>
    </citation>
    <scope>NUCLEOTIDE SEQUENCE [LARGE SCALE GENOMIC DNA]</scope>
    <source>
        <strain evidence="1 2">GAS499</strain>
    </source>
</reference>
<gene>
    <name evidence="1" type="ORF">SAMN05444159_7449</name>
</gene>
<dbReference type="Proteomes" id="UP000189935">
    <property type="component" value="Chromosome I"/>
</dbReference>
<sequence length="270" mass="30637">MALLKANIFVQTSGKKRHMIAIRENTKGDVYITIRGGQNIEMDITGKPKILEVRVSIHPTRDSPTSNMLKLQRLDDTGRVVDKVAFTDAIKRFPGRFAVVSSSRFTSLKSTYHDFAAKYESSGYKNIDFGNFDPEQSTATIGLLVGSRGLPFVSPNCARLETSLYQLVFFRKDVNTPASNFGKTLFHETFDPAEISADDFRRDFILAFNQGSSPRQCEWWLDHDSLYLGIDHIKTIRSFFEQAGEPTDFLNEPRMQLQRLLSEHMKTGPL</sequence>
<proteinExistence type="predicted"/>
<accession>A0A1M7FBJ0</accession>
<name>A0A1M7FBJ0_9BRAD</name>
<evidence type="ECO:0000313" key="2">
    <source>
        <dbReference type="Proteomes" id="UP000189935"/>
    </source>
</evidence>
<evidence type="ECO:0000313" key="1">
    <source>
        <dbReference type="EMBL" id="SHM01370.1"/>
    </source>
</evidence>
<protein>
    <submittedName>
        <fullName evidence="1">Uncharacterized protein</fullName>
    </submittedName>
</protein>
<dbReference type="RefSeq" id="WP_079544434.1">
    <property type="nucleotide sequence ID" value="NZ_LT670844.1"/>
</dbReference>
<dbReference type="AlphaFoldDB" id="A0A1M7FBJ0"/>
<organism evidence="1 2">
    <name type="scientific">Bradyrhizobium lablabi</name>
    <dbReference type="NCBI Taxonomy" id="722472"/>
    <lineage>
        <taxon>Bacteria</taxon>
        <taxon>Pseudomonadati</taxon>
        <taxon>Pseudomonadota</taxon>
        <taxon>Alphaproteobacteria</taxon>
        <taxon>Hyphomicrobiales</taxon>
        <taxon>Nitrobacteraceae</taxon>
        <taxon>Bradyrhizobium</taxon>
    </lineage>
</organism>
<dbReference type="EMBL" id="LT670844">
    <property type="protein sequence ID" value="SHM01370.1"/>
    <property type="molecule type" value="Genomic_DNA"/>
</dbReference>